<dbReference type="PANTHER" id="PTHR24567">
    <property type="entry name" value="CRP FAMILY TRANSCRIPTIONAL REGULATORY PROTEIN"/>
    <property type="match status" value="1"/>
</dbReference>
<evidence type="ECO:0000259" key="6">
    <source>
        <dbReference type="PROSITE" id="PS51063"/>
    </source>
</evidence>
<dbReference type="InterPro" id="IPR012318">
    <property type="entry name" value="HTH_CRP"/>
</dbReference>
<dbReference type="Proteomes" id="UP001501734">
    <property type="component" value="Unassembled WGS sequence"/>
</dbReference>
<keyword evidence="2" id="KW-0238">DNA-binding</keyword>
<dbReference type="InterPro" id="IPR018490">
    <property type="entry name" value="cNMP-bd_dom_sf"/>
</dbReference>
<dbReference type="Gene3D" id="2.60.120.10">
    <property type="entry name" value="Jelly Rolls"/>
    <property type="match status" value="1"/>
</dbReference>
<proteinExistence type="predicted"/>
<evidence type="ECO:0000256" key="3">
    <source>
        <dbReference type="ARBA" id="ARBA00023159"/>
    </source>
</evidence>
<evidence type="ECO:0000313" key="8">
    <source>
        <dbReference type="Proteomes" id="UP001501734"/>
    </source>
</evidence>
<name>A0ABP7VTH8_9BACI</name>
<evidence type="ECO:0000259" key="5">
    <source>
        <dbReference type="PROSITE" id="PS50042"/>
    </source>
</evidence>
<evidence type="ECO:0000313" key="7">
    <source>
        <dbReference type="EMBL" id="GAA4072639.1"/>
    </source>
</evidence>
<dbReference type="SMART" id="SM00100">
    <property type="entry name" value="cNMP"/>
    <property type="match status" value="1"/>
</dbReference>
<evidence type="ECO:0000256" key="1">
    <source>
        <dbReference type="ARBA" id="ARBA00023015"/>
    </source>
</evidence>
<dbReference type="InterPro" id="IPR018335">
    <property type="entry name" value="Tscrpt_reg_HTH_Crp-type_CS"/>
</dbReference>
<dbReference type="PRINTS" id="PR00034">
    <property type="entry name" value="HTHCRP"/>
</dbReference>
<dbReference type="RefSeq" id="WP_344912324.1">
    <property type="nucleotide sequence ID" value="NZ_BAABDL010000093.1"/>
</dbReference>
<evidence type="ECO:0000256" key="4">
    <source>
        <dbReference type="ARBA" id="ARBA00023163"/>
    </source>
</evidence>
<keyword evidence="3" id="KW-0010">Activator</keyword>
<dbReference type="InterPro" id="IPR036388">
    <property type="entry name" value="WH-like_DNA-bd_sf"/>
</dbReference>
<dbReference type="CDD" id="cd00092">
    <property type="entry name" value="HTH_CRP"/>
    <property type="match status" value="1"/>
</dbReference>
<accession>A0ABP7VTH8</accession>
<dbReference type="InterPro" id="IPR014710">
    <property type="entry name" value="RmlC-like_jellyroll"/>
</dbReference>
<gene>
    <name evidence="7" type="ORF">GCM10022410_17610</name>
</gene>
<dbReference type="PROSITE" id="PS51063">
    <property type="entry name" value="HTH_CRP_2"/>
    <property type="match status" value="1"/>
</dbReference>
<organism evidence="7 8">
    <name type="scientific">Amphibacillus indicireducens</name>
    <dbReference type="NCBI Taxonomy" id="1076330"/>
    <lineage>
        <taxon>Bacteria</taxon>
        <taxon>Bacillati</taxon>
        <taxon>Bacillota</taxon>
        <taxon>Bacilli</taxon>
        <taxon>Bacillales</taxon>
        <taxon>Bacillaceae</taxon>
        <taxon>Amphibacillus</taxon>
    </lineage>
</organism>
<dbReference type="InterPro" id="IPR000595">
    <property type="entry name" value="cNMP-bd_dom"/>
</dbReference>
<dbReference type="PANTHER" id="PTHR24567:SF74">
    <property type="entry name" value="HTH-TYPE TRANSCRIPTIONAL REGULATOR ARCR"/>
    <property type="match status" value="1"/>
</dbReference>
<dbReference type="InterPro" id="IPR050397">
    <property type="entry name" value="Env_Response_Regulators"/>
</dbReference>
<comment type="caution">
    <text evidence="7">The sequence shown here is derived from an EMBL/GenBank/DDBJ whole genome shotgun (WGS) entry which is preliminary data.</text>
</comment>
<dbReference type="PROSITE" id="PS00042">
    <property type="entry name" value="HTH_CRP_1"/>
    <property type="match status" value="1"/>
</dbReference>
<keyword evidence="1" id="KW-0805">Transcription regulation</keyword>
<feature type="domain" description="HTH crp-type" evidence="6">
    <location>
        <begin position="141"/>
        <end position="214"/>
    </location>
</feature>
<dbReference type="PROSITE" id="PS50042">
    <property type="entry name" value="CNMP_BINDING_3"/>
    <property type="match status" value="1"/>
</dbReference>
<sequence>MRQLVEINHLPKKLLKHLTEPDYYLPIHKNTFLFRQGEPVKELYVIISGQVIIGKTSSEGRELTLRFCGPNDLIGEFIIDDVPINYLVDGKITESGEVAVFDQKKLLDRLQNQPEAMMEFLKFASIQHRKDQMRFRDLLLYGKKGALYSTLIRLANSYGRKTDDGILIELHLTNQEIANFCATSRESINRMLSELKKQQVIRIDQGKITIIKLDFIKKAINCENCPVTLCTIN</sequence>
<keyword evidence="4" id="KW-0804">Transcription</keyword>
<reference evidence="8" key="1">
    <citation type="journal article" date="2019" name="Int. J. Syst. Evol. Microbiol.">
        <title>The Global Catalogue of Microorganisms (GCM) 10K type strain sequencing project: providing services to taxonomists for standard genome sequencing and annotation.</title>
        <authorList>
            <consortium name="The Broad Institute Genomics Platform"/>
            <consortium name="The Broad Institute Genome Sequencing Center for Infectious Disease"/>
            <person name="Wu L."/>
            <person name="Ma J."/>
        </authorList>
    </citation>
    <scope>NUCLEOTIDE SEQUENCE [LARGE SCALE GENOMIC DNA]</scope>
    <source>
        <strain evidence="8">JCM 17250</strain>
    </source>
</reference>
<dbReference type="EMBL" id="BAABDL010000093">
    <property type="protein sequence ID" value="GAA4072639.1"/>
    <property type="molecule type" value="Genomic_DNA"/>
</dbReference>
<dbReference type="SUPFAM" id="SSF46785">
    <property type="entry name" value="Winged helix' DNA-binding domain"/>
    <property type="match status" value="1"/>
</dbReference>
<dbReference type="Pfam" id="PF13545">
    <property type="entry name" value="HTH_Crp_2"/>
    <property type="match status" value="1"/>
</dbReference>
<dbReference type="SUPFAM" id="SSF51206">
    <property type="entry name" value="cAMP-binding domain-like"/>
    <property type="match status" value="1"/>
</dbReference>
<feature type="domain" description="Cyclic nucleotide-binding" evidence="5">
    <location>
        <begin position="13"/>
        <end position="79"/>
    </location>
</feature>
<protein>
    <submittedName>
        <fullName evidence="7">Crp/Fnr family transcriptional regulator</fullName>
    </submittedName>
</protein>
<dbReference type="InterPro" id="IPR036390">
    <property type="entry name" value="WH_DNA-bd_sf"/>
</dbReference>
<dbReference type="Pfam" id="PF00027">
    <property type="entry name" value="cNMP_binding"/>
    <property type="match status" value="1"/>
</dbReference>
<dbReference type="SMART" id="SM00419">
    <property type="entry name" value="HTH_CRP"/>
    <property type="match status" value="1"/>
</dbReference>
<evidence type="ECO:0000256" key="2">
    <source>
        <dbReference type="ARBA" id="ARBA00023125"/>
    </source>
</evidence>
<dbReference type="CDD" id="cd00038">
    <property type="entry name" value="CAP_ED"/>
    <property type="match status" value="1"/>
</dbReference>
<dbReference type="Gene3D" id="1.10.10.10">
    <property type="entry name" value="Winged helix-like DNA-binding domain superfamily/Winged helix DNA-binding domain"/>
    <property type="match status" value="1"/>
</dbReference>
<keyword evidence="8" id="KW-1185">Reference proteome</keyword>